<name>A0A382C680_9ZZZZ</name>
<gene>
    <name evidence="2" type="ORF">METZ01_LOCUS174136</name>
</gene>
<proteinExistence type="predicted"/>
<dbReference type="AlphaFoldDB" id="A0A382C680"/>
<evidence type="ECO:0000313" key="2">
    <source>
        <dbReference type="EMBL" id="SVB21282.1"/>
    </source>
</evidence>
<organism evidence="2">
    <name type="scientific">marine metagenome</name>
    <dbReference type="NCBI Taxonomy" id="408172"/>
    <lineage>
        <taxon>unclassified sequences</taxon>
        <taxon>metagenomes</taxon>
        <taxon>ecological metagenomes</taxon>
    </lineage>
</organism>
<dbReference type="EMBL" id="UINC01032886">
    <property type="protein sequence ID" value="SVB21282.1"/>
    <property type="molecule type" value="Genomic_DNA"/>
</dbReference>
<reference evidence="2" key="1">
    <citation type="submission" date="2018-05" db="EMBL/GenBank/DDBJ databases">
        <authorList>
            <person name="Lanie J.A."/>
            <person name="Ng W.-L."/>
            <person name="Kazmierczak K.M."/>
            <person name="Andrzejewski T.M."/>
            <person name="Davidsen T.M."/>
            <person name="Wayne K.J."/>
            <person name="Tettelin H."/>
            <person name="Glass J.I."/>
            <person name="Rusch D."/>
            <person name="Podicherti R."/>
            <person name="Tsui H.-C.T."/>
            <person name="Winkler M.E."/>
        </authorList>
    </citation>
    <scope>NUCLEOTIDE SEQUENCE</scope>
</reference>
<dbReference type="Gene3D" id="2.60.120.620">
    <property type="entry name" value="q2cbj1_9rhob like domain"/>
    <property type="match status" value="1"/>
</dbReference>
<dbReference type="Pfam" id="PF23169">
    <property type="entry name" value="HalD"/>
    <property type="match status" value="1"/>
</dbReference>
<dbReference type="InterPro" id="IPR056470">
    <property type="entry name" value="BesD/HalB-like"/>
</dbReference>
<sequence>MELIGEILRIFFQLSASIYEQTVKSIRIVSLHDLKDNHNNRIGSGELKMTQSVSAIIDLDQHHLSSKGFRAQCKYILDKNGALVLEDFLKSSAIVSIKNEGVDNQHLAYFTASNHNIYLSPSDPEFSSDHPRNREVASSKGCITTDQLPEDSALYTLYDAPEFREFLCAVLDIEELYEYADPLSSINLHYASEGQELGWHFDNSSFAITVMIQTPEEGGTFEYVKDVRDADQGDMNYVLSNKVIDGEIPPKTLSMGAGALVLFRGRNSMHRVTPVKGNRTRMLVVLAYNTERGISLSESARMTFYGRLG</sequence>
<evidence type="ECO:0000259" key="1">
    <source>
        <dbReference type="PROSITE" id="PS51471"/>
    </source>
</evidence>
<feature type="domain" description="Fe2OG dioxygenase" evidence="1">
    <location>
        <begin position="181"/>
        <end position="292"/>
    </location>
</feature>
<dbReference type="SUPFAM" id="SSF51197">
    <property type="entry name" value="Clavaminate synthase-like"/>
    <property type="match status" value="1"/>
</dbReference>
<dbReference type="PROSITE" id="PS51471">
    <property type="entry name" value="FE2OG_OXY"/>
    <property type="match status" value="1"/>
</dbReference>
<accession>A0A382C680</accession>
<protein>
    <recommendedName>
        <fullName evidence="1">Fe2OG dioxygenase domain-containing protein</fullName>
    </recommendedName>
</protein>
<dbReference type="InterPro" id="IPR005123">
    <property type="entry name" value="Oxoglu/Fe-dep_dioxygenase_dom"/>
</dbReference>